<feature type="compositionally biased region" description="Polar residues" evidence="1">
    <location>
        <begin position="22"/>
        <end position="31"/>
    </location>
</feature>
<feature type="non-terminal residue" evidence="2">
    <location>
        <position position="157"/>
    </location>
</feature>
<evidence type="ECO:0000256" key="1">
    <source>
        <dbReference type="SAM" id="MobiDB-lite"/>
    </source>
</evidence>
<name>A0A131Y268_IXORI</name>
<feature type="region of interest" description="Disordered" evidence="1">
    <location>
        <begin position="1"/>
        <end position="64"/>
    </location>
</feature>
<sequence length="157" mass="16582">MSLRDDEPLLLPEPRRKRQHRVSWSDQQTQDGAPRRSDDLAVDEGDQDEDQAPRGDRRLSGFQADGYASLSKSTLWDFVRLAESMSKELDSKTLCQLPSSGSLSGSLAGLGQPCTGANYAGAPPSPSDVGPGAPGSTTAVPGLGDDDLGVDDAIDPE</sequence>
<accession>A0A131Y268</accession>
<dbReference type="EMBL" id="GEFM01002203">
    <property type="protein sequence ID" value="JAP73593.1"/>
    <property type="molecule type" value="mRNA"/>
</dbReference>
<dbReference type="AlphaFoldDB" id="A0A131Y268"/>
<feature type="region of interest" description="Disordered" evidence="1">
    <location>
        <begin position="89"/>
        <end position="157"/>
    </location>
</feature>
<feature type="compositionally biased region" description="Acidic residues" evidence="1">
    <location>
        <begin position="144"/>
        <end position="157"/>
    </location>
</feature>
<protein>
    <submittedName>
        <fullName evidence="2">Uncharacterized protein</fullName>
    </submittedName>
</protein>
<feature type="compositionally biased region" description="Acidic residues" evidence="1">
    <location>
        <begin position="40"/>
        <end position="50"/>
    </location>
</feature>
<feature type="compositionally biased region" description="Low complexity" evidence="1">
    <location>
        <begin position="97"/>
        <end position="111"/>
    </location>
</feature>
<evidence type="ECO:0000313" key="2">
    <source>
        <dbReference type="EMBL" id="JAP73593.1"/>
    </source>
</evidence>
<reference evidence="2" key="1">
    <citation type="submission" date="2016-02" db="EMBL/GenBank/DDBJ databases">
        <title>RNAseq analyses of the midgut from blood- or serum-fed Ixodes ricinus ticks.</title>
        <authorList>
            <person name="Perner J."/>
            <person name="Provaznik J."/>
            <person name="Schrenkova J."/>
            <person name="Urbanova V."/>
            <person name="Ribeiro J.M."/>
            <person name="Kopacek P."/>
        </authorList>
    </citation>
    <scope>NUCLEOTIDE SEQUENCE</scope>
    <source>
        <tissue evidence="2">Gut</tissue>
    </source>
</reference>
<organism evidence="2">
    <name type="scientific">Ixodes ricinus</name>
    <name type="common">Common tick</name>
    <name type="synonym">Acarus ricinus</name>
    <dbReference type="NCBI Taxonomy" id="34613"/>
    <lineage>
        <taxon>Eukaryota</taxon>
        <taxon>Metazoa</taxon>
        <taxon>Ecdysozoa</taxon>
        <taxon>Arthropoda</taxon>
        <taxon>Chelicerata</taxon>
        <taxon>Arachnida</taxon>
        <taxon>Acari</taxon>
        <taxon>Parasitiformes</taxon>
        <taxon>Ixodida</taxon>
        <taxon>Ixodoidea</taxon>
        <taxon>Ixodidae</taxon>
        <taxon>Ixodinae</taxon>
        <taxon>Ixodes</taxon>
    </lineage>
</organism>
<proteinExistence type="evidence at transcript level"/>